<dbReference type="OrthoDB" id="273556at2759"/>
<feature type="compositionally biased region" description="Gly residues" evidence="6">
    <location>
        <begin position="189"/>
        <end position="201"/>
    </location>
</feature>
<evidence type="ECO:0000259" key="7">
    <source>
        <dbReference type="PROSITE" id="PS50089"/>
    </source>
</evidence>
<feature type="compositionally biased region" description="Pro residues" evidence="6">
    <location>
        <begin position="783"/>
        <end position="793"/>
    </location>
</feature>
<dbReference type="SUPFAM" id="SSF57850">
    <property type="entry name" value="RING/U-box"/>
    <property type="match status" value="2"/>
</dbReference>
<dbReference type="GO" id="GO:0008270">
    <property type="term" value="F:zinc ion binding"/>
    <property type="evidence" value="ECO:0007669"/>
    <property type="project" value="UniProtKB-KW"/>
</dbReference>
<feature type="compositionally biased region" description="Low complexity" evidence="6">
    <location>
        <begin position="202"/>
        <end position="221"/>
    </location>
</feature>
<feature type="compositionally biased region" description="Pro residues" evidence="6">
    <location>
        <begin position="806"/>
        <end position="815"/>
    </location>
</feature>
<dbReference type="PANTHER" id="PTHR24007">
    <property type="entry name" value="BRCA1-ASSOCIATED PROTEIN"/>
    <property type="match status" value="1"/>
</dbReference>
<feature type="coiled-coil region" evidence="5">
    <location>
        <begin position="672"/>
        <end position="699"/>
    </location>
</feature>
<dbReference type="SMART" id="SM00290">
    <property type="entry name" value="ZnF_UBP"/>
    <property type="match status" value="1"/>
</dbReference>
<feature type="coiled-coil region" evidence="5">
    <location>
        <begin position="599"/>
        <end position="638"/>
    </location>
</feature>
<dbReference type="GO" id="GO:0016567">
    <property type="term" value="P:protein ubiquitination"/>
    <property type="evidence" value="ECO:0007669"/>
    <property type="project" value="TreeGrafter"/>
</dbReference>
<feature type="region of interest" description="Disordered" evidence="6">
    <location>
        <begin position="735"/>
        <end position="815"/>
    </location>
</feature>
<evidence type="ECO:0000259" key="8">
    <source>
        <dbReference type="PROSITE" id="PS50271"/>
    </source>
</evidence>
<keyword evidence="5" id="KW-0175">Coiled coil</keyword>
<feature type="domain" description="RING-type" evidence="7">
    <location>
        <begin position="399"/>
        <end position="439"/>
    </location>
</feature>
<dbReference type="InterPro" id="IPR001607">
    <property type="entry name" value="Znf_UBP"/>
</dbReference>
<dbReference type="AlphaFoldDB" id="A0A5A8ENW2"/>
<evidence type="ECO:0000256" key="5">
    <source>
        <dbReference type="SAM" id="Coils"/>
    </source>
</evidence>
<evidence type="ECO:0000256" key="3">
    <source>
        <dbReference type="ARBA" id="ARBA00022833"/>
    </source>
</evidence>
<dbReference type="InterPro" id="IPR001841">
    <property type="entry name" value="Znf_RING"/>
</dbReference>
<dbReference type="SMART" id="SM00184">
    <property type="entry name" value="RING"/>
    <property type="match status" value="1"/>
</dbReference>
<feature type="region of interest" description="Disordered" evidence="6">
    <location>
        <begin position="185"/>
        <end position="258"/>
    </location>
</feature>
<feature type="compositionally biased region" description="Basic and acidic residues" evidence="6">
    <location>
        <begin position="764"/>
        <end position="774"/>
    </location>
</feature>
<dbReference type="Gene3D" id="3.30.40.10">
    <property type="entry name" value="Zinc/RING finger domain, C3HC4 (zinc finger)"/>
    <property type="match status" value="2"/>
</dbReference>
<evidence type="ECO:0000256" key="6">
    <source>
        <dbReference type="SAM" id="MobiDB-lite"/>
    </source>
</evidence>
<keyword evidence="2 4" id="KW-0863">Zinc-finger</keyword>
<reference evidence="9 10" key="1">
    <citation type="submission" date="2019-07" db="EMBL/GenBank/DDBJ databases">
        <title>Genomes of Cafeteria roenbergensis.</title>
        <authorList>
            <person name="Fischer M.G."/>
            <person name="Hackl T."/>
            <person name="Roman M."/>
        </authorList>
    </citation>
    <scope>NUCLEOTIDE SEQUENCE [LARGE SCALE GENOMIC DNA]</scope>
    <source>
        <strain evidence="9 10">E4-10P</strain>
    </source>
</reference>
<dbReference type="GO" id="GO:0007265">
    <property type="term" value="P:Ras protein signal transduction"/>
    <property type="evidence" value="ECO:0007669"/>
    <property type="project" value="TreeGrafter"/>
</dbReference>
<accession>A0A5A8ENW2</accession>
<dbReference type="EMBL" id="VLTO01000004">
    <property type="protein sequence ID" value="KAA0177421.1"/>
    <property type="molecule type" value="Genomic_DNA"/>
</dbReference>
<protein>
    <recommendedName>
        <fullName evidence="11">RING-type domain-containing protein</fullName>
    </recommendedName>
</protein>
<feature type="compositionally biased region" description="Low complexity" evidence="6">
    <location>
        <begin position="523"/>
        <end position="546"/>
    </location>
</feature>
<feature type="domain" description="UBP-type" evidence="8">
    <location>
        <begin position="433"/>
        <end position="528"/>
    </location>
</feature>
<dbReference type="GO" id="GO:0005737">
    <property type="term" value="C:cytoplasm"/>
    <property type="evidence" value="ECO:0007669"/>
    <property type="project" value="TreeGrafter"/>
</dbReference>
<dbReference type="InterPro" id="IPR013083">
    <property type="entry name" value="Znf_RING/FYVE/PHD"/>
</dbReference>
<comment type="caution">
    <text evidence="9">The sequence shown here is derived from an EMBL/GenBank/DDBJ whole genome shotgun (WGS) entry which is preliminary data.</text>
</comment>
<evidence type="ECO:0008006" key="11">
    <source>
        <dbReference type="Google" id="ProtNLM"/>
    </source>
</evidence>
<keyword evidence="3" id="KW-0862">Zinc</keyword>
<feature type="compositionally biased region" description="Low complexity" evidence="6">
    <location>
        <begin position="9"/>
        <end position="30"/>
    </location>
</feature>
<dbReference type="GO" id="GO:0061630">
    <property type="term" value="F:ubiquitin protein ligase activity"/>
    <property type="evidence" value="ECO:0007669"/>
    <property type="project" value="TreeGrafter"/>
</dbReference>
<dbReference type="CDD" id="cd16457">
    <property type="entry name" value="RING-H2_BRAP2"/>
    <property type="match status" value="1"/>
</dbReference>
<dbReference type="Pfam" id="PF13639">
    <property type="entry name" value="zf-RING_2"/>
    <property type="match status" value="1"/>
</dbReference>
<feature type="compositionally biased region" description="Acidic residues" evidence="6">
    <location>
        <begin position="335"/>
        <end position="374"/>
    </location>
</feature>
<feature type="compositionally biased region" description="Low complexity" evidence="6">
    <location>
        <begin position="794"/>
        <end position="805"/>
    </location>
</feature>
<dbReference type="InterPro" id="IPR011422">
    <property type="entry name" value="BRAP2/ETP1_RRM"/>
</dbReference>
<organism evidence="9 10">
    <name type="scientific">Cafeteria roenbergensis</name>
    <name type="common">Marine flagellate</name>
    <dbReference type="NCBI Taxonomy" id="33653"/>
    <lineage>
        <taxon>Eukaryota</taxon>
        <taxon>Sar</taxon>
        <taxon>Stramenopiles</taxon>
        <taxon>Bigyra</taxon>
        <taxon>Opalozoa</taxon>
        <taxon>Bicosoecida</taxon>
        <taxon>Cafeteriaceae</taxon>
        <taxon>Cafeteria</taxon>
    </lineage>
</organism>
<evidence type="ECO:0000313" key="9">
    <source>
        <dbReference type="EMBL" id="KAA0177421.1"/>
    </source>
</evidence>
<keyword evidence="1" id="KW-0479">Metal-binding</keyword>
<feature type="region of interest" description="Disordered" evidence="6">
    <location>
        <begin position="523"/>
        <end position="563"/>
    </location>
</feature>
<sequence length="815" mass="83172">MSTFSIRIASATAAPPELAPTTPSSPSVPVAHQTGGDSAEQAGDSSAATDGRSAVVESSFSVGVPANSATMGRVRVFRQSTALKELRAVKDGAAAGPSPMLCAIAVPGRLLVTEFCSFISPFHSLLAHMRVVRDSKPGRYMVLMLFRRQEDADACFREHDGRAFNAFETQRCALVYVKSVHIEPPAASGSGGGGGGGGAAGEGAPEDATAGAAADSVASEGPSVWVAGAAGTGGAAEGSSRDEAGDDGRLPTSSPTWQPAEEEGLAQAGGGLAQAGGGLAQGGGGLAQGGGGLDLAFGASELGFASACMTITPVAREGTGAICGAVGLGGATDDVDAGADSDAEADAGADSDGEADAGADSDAPDGEDGDDAEGSEGGGSGGSAASPSPGCGGTEIPSCPVCLDRLDSSASGLLTTLCNHSFHADCLRSWAGMSCPVCRHFLGEDGQEATRCERCDCATGLWMCLVCGHVGCGRYESLHGLEHFEETGHTYAVELATQRVWDYAGDGYVHRLLENTTDGKLVESSGAADEAGAGESAALGASAAGARQPGMSRPHRAPDTDSTVRGALDEKREALAVEYGILLTSQLEAQRQWFEGRRREAEEAAAEREAQLLAELEAERAARQEAEARASADQLRTRLTTATSARLEEVEKESVYLRELCAQLTADQHKWKAQVERQREASREAVARAEARAAEMEAQARDMMFYLDAQSKVQRSADADELRGAAVLVTSGVAGAEPDRSRASKRKAAKRVAAAPRARQKAKVVMERARKARMEAAPAASGAPPPGDEPPAAPAAAAPAAQPAAAAPPPAPACD</sequence>
<feature type="compositionally biased region" description="Basic and acidic residues" evidence="6">
    <location>
        <begin position="239"/>
        <end position="249"/>
    </location>
</feature>
<gene>
    <name evidence="9" type="ORF">FNF27_01199</name>
</gene>
<feature type="region of interest" description="Disordered" evidence="6">
    <location>
        <begin position="9"/>
        <end position="50"/>
    </location>
</feature>
<dbReference type="Pfam" id="PF07576">
    <property type="entry name" value="BRAP2"/>
    <property type="match status" value="1"/>
</dbReference>
<dbReference type="PROSITE" id="PS50271">
    <property type="entry name" value="ZF_UBP"/>
    <property type="match status" value="1"/>
</dbReference>
<proteinExistence type="predicted"/>
<dbReference type="Pfam" id="PF02148">
    <property type="entry name" value="zf-UBP"/>
    <property type="match status" value="1"/>
</dbReference>
<evidence type="ECO:0000256" key="4">
    <source>
        <dbReference type="PROSITE-ProRule" id="PRU00502"/>
    </source>
</evidence>
<evidence type="ECO:0000313" key="10">
    <source>
        <dbReference type="Proteomes" id="UP000322899"/>
    </source>
</evidence>
<dbReference type="Proteomes" id="UP000322899">
    <property type="component" value="Unassembled WGS sequence"/>
</dbReference>
<evidence type="ECO:0000256" key="1">
    <source>
        <dbReference type="ARBA" id="ARBA00022723"/>
    </source>
</evidence>
<evidence type="ECO:0000256" key="2">
    <source>
        <dbReference type="ARBA" id="ARBA00022771"/>
    </source>
</evidence>
<feature type="region of interest" description="Disordered" evidence="6">
    <location>
        <begin position="335"/>
        <end position="391"/>
    </location>
</feature>
<dbReference type="InterPro" id="IPR047243">
    <property type="entry name" value="RING-H2_BRAP2"/>
</dbReference>
<name>A0A5A8ENW2_CAFRO</name>
<dbReference type="PROSITE" id="PS50089">
    <property type="entry name" value="ZF_RING_2"/>
    <property type="match status" value="1"/>
</dbReference>
<dbReference type="PANTHER" id="PTHR24007:SF7">
    <property type="entry name" value="BRCA1-ASSOCIATED PROTEIN"/>
    <property type="match status" value="1"/>
</dbReference>